<name>A0ABN3Y1T8_9ENTE</name>
<evidence type="ECO:0000259" key="1">
    <source>
        <dbReference type="Pfam" id="PF21259"/>
    </source>
</evidence>
<dbReference type="InterPro" id="IPR010057">
    <property type="entry name" value="Transcription_activator_Rgg_C"/>
</dbReference>
<dbReference type="Proteomes" id="UP001501577">
    <property type="component" value="Unassembled WGS sequence"/>
</dbReference>
<dbReference type="EMBL" id="BAAAXQ010000014">
    <property type="protein sequence ID" value="GAA3012399.1"/>
    <property type="molecule type" value="Genomic_DNA"/>
</dbReference>
<evidence type="ECO:0000313" key="2">
    <source>
        <dbReference type="EMBL" id="GAA3012399.1"/>
    </source>
</evidence>
<proteinExistence type="predicted"/>
<gene>
    <name evidence="2" type="ORF">GCM10019998_05800</name>
</gene>
<accession>A0ABN3Y1T8</accession>
<organism evidence="2 3">
    <name type="scientific">Tetragenococcus solitarius</name>
    <dbReference type="NCBI Taxonomy" id="71453"/>
    <lineage>
        <taxon>Bacteria</taxon>
        <taxon>Bacillati</taxon>
        <taxon>Bacillota</taxon>
        <taxon>Bacilli</taxon>
        <taxon>Lactobacillales</taxon>
        <taxon>Enterococcaceae</taxon>
        <taxon>Tetragenococcus</taxon>
    </lineage>
</organism>
<comment type="caution">
    <text evidence="2">The sequence shown here is derived from an EMBL/GenBank/DDBJ whole genome shotgun (WGS) entry which is preliminary data.</text>
</comment>
<feature type="domain" description="HTH-type transcriptional regulator Rgg C-terminal" evidence="1">
    <location>
        <begin position="7"/>
        <end position="117"/>
    </location>
</feature>
<evidence type="ECO:0000313" key="3">
    <source>
        <dbReference type="Proteomes" id="UP001501577"/>
    </source>
</evidence>
<keyword evidence="3" id="KW-1185">Reference proteome</keyword>
<reference evidence="2 3" key="1">
    <citation type="journal article" date="2019" name="Int. J. Syst. Evol. Microbiol.">
        <title>The Global Catalogue of Microorganisms (GCM) 10K type strain sequencing project: providing services to taxonomists for standard genome sequencing and annotation.</title>
        <authorList>
            <consortium name="The Broad Institute Genomics Platform"/>
            <consortium name="The Broad Institute Genome Sequencing Center for Infectious Disease"/>
            <person name="Wu L."/>
            <person name="Ma J."/>
        </authorList>
    </citation>
    <scope>NUCLEOTIDE SEQUENCE [LARGE SCALE GENOMIC DNA]</scope>
    <source>
        <strain evidence="2 3">JCM 8736</strain>
    </source>
</reference>
<sequence length="165" mass="19941">MKIGLFFELYLFGHAIQFLDKTFMANLFKELQKKQILYDTFRNDNFSMLFYIYNNIILFLLDEYYLDEAKQLINQLESYFNDRDKDYYHRARIFNLKGLFLYLSGEKEEGLVLIKKANLMAFLTKQNSNFLMNEKNYLSKYLTPQELNFSFDFHSIDDSLFSFSL</sequence>
<protein>
    <recommendedName>
        <fullName evidence="1">HTH-type transcriptional regulator Rgg C-terminal domain-containing protein</fullName>
    </recommendedName>
</protein>
<dbReference type="Pfam" id="PF21259">
    <property type="entry name" value="Rgg_C"/>
    <property type="match status" value="1"/>
</dbReference>